<protein>
    <submittedName>
        <fullName evidence="1">Uncharacterized protein</fullName>
    </submittedName>
</protein>
<name>A0A0A8Z444_ARUDO</name>
<sequence length="13" mass="1485">MPHSCSCHMFAFS</sequence>
<reference evidence="1" key="2">
    <citation type="journal article" date="2015" name="Data Brief">
        <title>Shoot transcriptome of the giant reed, Arundo donax.</title>
        <authorList>
            <person name="Barrero R.A."/>
            <person name="Guerrero F.D."/>
            <person name="Moolhuijzen P."/>
            <person name="Goolsby J.A."/>
            <person name="Tidwell J."/>
            <person name="Bellgard S.E."/>
            <person name="Bellgard M.I."/>
        </authorList>
    </citation>
    <scope>NUCLEOTIDE SEQUENCE</scope>
    <source>
        <tissue evidence="1">Shoot tissue taken approximately 20 cm above the soil surface</tissue>
    </source>
</reference>
<dbReference type="EMBL" id="GBRH01265412">
    <property type="protein sequence ID" value="JAD32483.1"/>
    <property type="molecule type" value="Transcribed_RNA"/>
</dbReference>
<organism evidence="1">
    <name type="scientific">Arundo donax</name>
    <name type="common">Giant reed</name>
    <name type="synonym">Donax arundinaceus</name>
    <dbReference type="NCBI Taxonomy" id="35708"/>
    <lineage>
        <taxon>Eukaryota</taxon>
        <taxon>Viridiplantae</taxon>
        <taxon>Streptophyta</taxon>
        <taxon>Embryophyta</taxon>
        <taxon>Tracheophyta</taxon>
        <taxon>Spermatophyta</taxon>
        <taxon>Magnoliopsida</taxon>
        <taxon>Liliopsida</taxon>
        <taxon>Poales</taxon>
        <taxon>Poaceae</taxon>
        <taxon>PACMAD clade</taxon>
        <taxon>Arundinoideae</taxon>
        <taxon>Arundineae</taxon>
        <taxon>Arundo</taxon>
    </lineage>
</organism>
<evidence type="ECO:0000313" key="1">
    <source>
        <dbReference type="EMBL" id="JAD32483.1"/>
    </source>
</evidence>
<reference evidence="1" key="1">
    <citation type="submission" date="2014-09" db="EMBL/GenBank/DDBJ databases">
        <authorList>
            <person name="Magalhaes I.L.F."/>
            <person name="Oliveira U."/>
            <person name="Santos F.R."/>
            <person name="Vidigal T.H.D.A."/>
            <person name="Brescovit A.D."/>
            <person name="Santos A.J."/>
        </authorList>
    </citation>
    <scope>NUCLEOTIDE SEQUENCE</scope>
    <source>
        <tissue evidence="1">Shoot tissue taken approximately 20 cm above the soil surface</tissue>
    </source>
</reference>
<proteinExistence type="predicted"/>
<accession>A0A0A8Z444</accession>